<evidence type="ECO:0000313" key="2">
    <source>
        <dbReference type="Proteomes" id="UP001184853"/>
    </source>
</evidence>
<keyword evidence="2" id="KW-1185">Reference proteome</keyword>
<dbReference type="RefSeq" id="WP_147296992.1">
    <property type="nucleotide sequence ID" value="NZ_JAVDQS010000002.1"/>
</dbReference>
<name>A0ABU1LB68_9FLAO</name>
<reference evidence="1 2" key="1">
    <citation type="submission" date="2023-07" db="EMBL/GenBank/DDBJ databases">
        <title>Sorghum-associated microbial communities from plants grown in Nebraska, USA.</title>
        <authorList>
            <person name="Schachtman D."/>
        </authorList>
    </citation>
    <scope>NUCLEOTIDE SEQUENCE [LARGE SCALE GENOMIC DNA]</scope>
    <source>
        <strain evidence="1 2">DS1709</strain>
    </source>
</reference>
<gene>
    <name evidence="1" type="ORF">J2781_000878</name>
</gene>
<dbReference type="Proteomes" id="UP001184853">
    <property type="component" value="Unassembled WGS sequence"/>
</dbReference>
<dbReference type="EMBL" id="JAVDQS010000002">
    <property type="protein sequence ID" value="MDR6403963.1"/>
    <property type="molecule type" value="Genomic_DNA"/>
</dbReference>
<evidence type="ECO:0000313" key="1">
    <source>
        <dbReference type="EMBL" id="MDR6403963.1"/>
    </source>
</evidence>
<comment type="caution">
    <text evidence="1">The sequence shown here is derived from an EMBL/GenBank/DDBJ whole genome shotgun (WGS) entry which is preliminary data.</text>
</comment>
<organism evidence="1 2">
    <name type="scientific">Chryseobacterium geocarposphaerae</name>
    <dbReference type="NCBI Taxonomy" id="1416776"/>
    <lineage>
        <taxon>Bacteria</taxon>
        <taxon>Pseudomonadati</taxon>
        <taxon>Bacteroidota</taxon>
        <taxon>Flavobacteriia</taxon>
        <taxon>Flavobacteriales</taxon>
        <taxon>Weeksellaceae</taxon>
        <taxon>Chryseobacterium group</taxon>
        <taxon>Chryseobacterium</taxon>
    </lineage>
</organism>
<protein>
    <submittedName>
        <fullName evidence="1">Uncharacterized protein</fullName>
    </submittedName>
</protein>
<proteinExistence type="predicted"/>
<sequence length="138" mass="15770">MFTLFMTNSNLKAFFHQVTYSKVIMTAAQVRPDLTDPINSISEDYFNQKIQQAMQENLGSVDDKLNVILNTVPVNDANRDILFQSLVHIQNSITDDEWKTNVQSAINMIPGFALNNNDKSILTNAFEVLQHSYQLWSK</sequence>
<accession>A0ABU1LB68</accession>